<sequence length="147" mass="17107">MEYILSGTALVIALIALYFQIKDSKKKIPKFSGRIGKDCTNKNTAKFAKFIFEKVNHIVFLDIHFDNDENYEVDEENKFYFHLYEDSETKLVSYSFQINIGKGDDFFYDSRPSSKRLVGHFKILGMFGPQQGCFTALMKPVKIEYIK</sequence>
<dbReference type="EMBL" id="SNXR01000011">
    <property type="protein sequence ID" value="TDP60703.1"/>
    <property type="molecule type" value="Genomic_DNA"/>
</dbReference>
<name>A0A4R6QFI3_9FLAO</name>
<evidence type="ECO:0000313" key="1">
    <source>
        <dbReference type="EMBL" id="TDP60703.1"/>
    </source>
</evidence>
<keyword evidence="2" id="KW-1185">Reference proteome</keyword>
<accession>A0A4R6QFI3</accession>
<reference evidence="1 2" key="1">
    <citation type="submission" date="2019-03" db="EMBL/GenBank/DDBJ databases">
        <title>Genomic Encyclopedia of Archaeal and Bacterial Type Strains, Phase II (KMG-II): from individual species to whole genera.</title>
        <authorList>
            <person name="Goeker M."/>
        </authorList>
    </citation>
    <scope>NUCLEOTIDE SEQUENCE [LARGE SCALE GENOMIC DNA]</scope>
    <source>
        <strain evidence="1 2">DSM 25687</strain>
    </source>
</reference>
<protein>
    <submittedName>
        <fullName evidence="1">Uncharacterized protein</fullName>
    </submittedName>
</protein>
<proteinExistence type="predicted"/>
<comment type="caution">
    <text evidence="1">The sequence shown here is derived from an EMBL/GenBank/DDBJ whole genome shotgun (WGS) entry which is preliminary data.</text>
</comment>
<organism evidence="1 2">
    <name type="scientific">Flavobacterium dankookense</name>
    <dbReference type="NCBI Taxonomy" id="706186"/>
    <lineage>
        <taxon>Bacteria</taxon>
        <taxon>Pseudomonadati</taxon>
        <taxon>Bacteroidota</taxon>
        <taxon>Flavobacteriia</taxon>
        <taxon>Flavobacteriales</taxon>
        <taxon>Flavobacteriaceae</taxon>
        <taxon>Flavobacterium</taxon>
    </lineage>
</organism>
<dbReference type="OrthoDB" id="9921797at2"/>
<dbReference type="RefSeq" id="WP_133531674.1">
    <property type="nucleotide sequence ID" value="NZ_SNXR01000011.1"/>
</dbReference>
<dbReference type="AlphaFoldDB" id="A0A4R6QFI3"/>
<dbReference type="Proteomes" id="UP000295260">
    <property type="component" value="Unassembled WGS sequence"/>
</dbReference>
<evidence type="ECO:0000313" key="2">
    <source>
        <dbReference type="Proteomes" id="UP000295260"/>
    </source>
</evidence>
<gene>
    <name evidence="1" type="ORF">BC748_0300</name>
</gene>